<name>A0A0R3KW55_9BRAD</name>
<accession>A0A0R3KW55</accession>
<dbReference type="STRING" id="280332.CQ12_17435"/>
<proteinExistence type="predicted"/>
<dbReference type="AlphaFoldDB" id="A0A0R3KW55"/>
<reference evidence="1 2" key="1">
    <citation type="submission" date="2014-03" db="EMBL/GenBank/DDBJ databases">
        <title>Bradyrhizobium valentinum sp. nov., isolated from effective nodules of Lupinus mariae-josephae, a lupine endemic of basic-lime soils in Eastern Spain.</title>
        <authorList>
            <person name="Duran D."/>
            <person name="Rey L."/>
            <person name="Navarro A."/>
            <person name="Busquets A."/>
            <person name="Imperial J."/>
            <person name="Ruiz-Argueso T."/>
        </authorList>
    </citation>
    <scope>NUCLEOTIDE SEQUENCE [LARGE SCALE GENOMIC DNA]</scope>
    <source>
        <strain evidence="1 2">PAC68</strain>
    </source>
</reference>
<comment type="caution">
    <text evidence="1">The sequence shown here is derived from an EMBL/GenBank/DDBJ whole genome shotgun (WGS) entry which is preliminary data.</text>
</comment>
<evidence type="ECO:0000313" key="2">
    <source>
        <dbReference type="Proteomes" id="UP000050863"/>
    </source>
</evidence>
<evidence type="ECO:0000313" key="1">
    <source>
        <dbReference type="EMBL" id="KRQ99735.1"/>
    </source>
</evidence>
<dbReference type="Proteomes" id="UP000050863">
    <property type="component" value="Unassembled WGS sequence"/>
</dbReference>
<gene>
    <name evidence="1" type="ORF">CQ12_17435</name>
</gene>
<organism evidence="1 2">
    <name type="scientific">Bradyrhizobium jicamae</name>
    <dbReference type="NCBI Taxonomy" id="280332"/>
    <lineage>
        <taxon>Bacteria</taxon>
        <taxon>Pseudomonadati</taxon>
        <taxon>Pseudomonadota</taxon>
        <taxon>Alphaproteobacteria</taxon>
        <taxon>Hyphomicrobiales</taxon>
        <taxon>Nitrobacteraceae</taxon>
        <taxon>Bradyrhizobium</taxon>
    </lineage>
</organism>
<dbReference type="EMBL" id="LLXZ01000177">
    <property type="protein sequence ID" value="KRQ99735.1"/>
    <property type="molecule type" value="Genomic_DNA"/>
</dbReference>
<protein>
    <submittedName>
        <fullName evidence="1">Uncharacterized protein</fullName>
    </submittedName>
</protein>
<keyword evidence="2" id="KW-1185">Reference proteome</keyword>
<sequence>MLYPLPTLVFGVTRLAGFEPGYLQRTTVMTAHIIHLATQIQRWLDQSVARHLAAQAERLEPAKH</sequence>